<feature type="compositionally biased region" description="Basic and acidic residues" evidence="1">
    <location>
        <begin position="141"/>
        <end position="160"/>
    </location>
</feature>
<dbReference type="GO" id="GO:0005938">
    <property type="term" value="C:cell cortex"/>
    <property type="evidence" value="ECO:0007669"/>
    <property type="project" value="TreeGrafter"/>
</dbReference>
<evidence type="ECO:0000313" key="2">
    <source>
        <dbReference type="EMBL" id="KAJ8931277.1"/>
    </source>
</evidence>
<dbReference type="AlphaFoldDB" id="A0AAV8WXS4"/>
<name>A0AAV8WXS4_9CUCU</name>
<dbReference type="PANTHER" id="PTHR39387">
    <property type="entry name" value="SHAVENOID, ISOFORM B"/>
    <property type="match status" value="1"/>
</dbReference>
<feature type="region of interest" description="Disordered" evidence="1">
    <location>
        <begin position="120"/>
        <end position="160"/>
    </location>
</feature>
<dbReference type="GO" id="GO:0035317">
    <property type="term" value="P:imaginal disc-derived wing hair organization"/>
    <property type="evidence" value="ECO:0007669"/>
    <property type="project" value="TreeGrafter"/>
</dbReference>
<reference evidence="2" key="1">
    <citation type="journal article" date="2023" name="Insect Mol. Biol.">
        <title>Genome sequencing provides insights into the evolution of gene families encoding plant cell wall-degrading enzymes in longhorned beetles.</title>
        <authorList>
            <person name="Shin N.R."/>
            <person name="Okamura Y."/>
            <person name="Kirsch R."/>
            <person name="Pauchet Y."/>
        </authorList>
    </citation>
    <scope>NUCLEOTIDE SEQUENCE</scope>
    <source>
        <strain evidence="2">RBIC_L_NR</strain>
    </source>
</reference>
<organism evidence="2 3">
    <name type="scientific">Rhamnusium bicolor</name>
    <dbReference type="NCBI Taxonomy" id="1586634"/>
    <lineage>
        <taxon>Eukaryota</taxon>
        <taxon>Metazoa</taxon>
        <taxon>Ecdysozoa</taxon>
        <taxon>Arthropoda</taxon>
        <taxon>Hexapoda</taxon>
        <taxon>Insecta</taxon>
        <taxon>Pterygota</taxon>
        <taxon>Neoptera</taxon>
        <taxon>Endopterygota</taxon>
        <taxon>Coleoptera</taxon>
        <taxon>Polyphaga</taxon>
        <taxon>Cucujiformia</taxon>
        <taxon>Chrysomeloidea</taxon>
        <taxon>Cerambycidae</taxon>
        <taxon>Lepturinae</taxon>
        <taxon>Rhagiini</taxon>
        <taxon>Rhamnusium</taxon>
    </lineage>
</organism>
<dbReference type="EMBL" id="JANEYF010004418">
    <property type="protein sequence ID" value="KAJ8931277.1"/>
    <property type="molecule type" value="Genomic_DNA"/>
</dbReference>
<proteinExistence type="predicted"/>
<evidence type="ECO:0000313" key="3">
    <source>
        <dbReference type="Proteomes" id="UP001162156"/>
    </source>
</evidence>
<protein>
    <submittedName>
        <fullName evidence="2">Uncharacterized protein</fullName>
    </submittedName>
</protein>
<sequence length="288" mass="32949">MASKRFTPSLLNIPEEENYYAPEPKNEFSKPISRRSSIISLKRENSRRKTCTGCPGCEPQDFKSLSGKLPEFPSLAACQNCTIATNDSKQRSIRKWLEDIPIVKSSNDLSPNQDVILQSLNSVRSPKRIRSPTRSLPPSKIDSRDQERTPSPRPVSERGLHFGFYRQKHKIVSPMNVTYKQNSPPPTTQADFKILTHEIYYDTVPMEEKREITMNFPPPDMIHEAMAVDKSEEKVTTLTKKQMNAVINELTVHRNLIIPQIERPVTEKISPIIDYETDSLERSGRNRG</sequence>
<comment type="caution">
    <text evidence="2">The sequence shown here is derived from an EMBL/GenBank/DDBJ whole genome shotgun (WGS) entry which is preliminary data.</text>
</comment>
<evidence type="ECO:0000256" key="1">
    <source>
        <dbReference type="SAM" id="MobiDB-lite"/>
    </source>
</evidence>
<accession>A0AAV8WXS4</accession>
<keyword evidence="3" id="KW-1185">Reference proteome</keyword>
<gene>
    <name evidence="2" type="ORF">NQ314_015843</name>
</gene>
<dbReference type="PANTHER" id="PTHR39387:SF1">
    <property type="entry name" value="SHAVENOID, ISOFORM B"/>
    <property type="match status" value="1"/>
</dbReference>
<dbReference type="Proteomes" id="UP001162156">
    <property type="component" value="Unassembled WGS sequence"/>
</dbReference>